<reference evidence="1 2" key="1">
    <citation type="submission" date="2014-02" db="EMBL/GenBank/DDBJ databases">
        <authorList>
            <person name="Sears C."/>
            <person name="Carroll K."/>
            <person name="Sack B.R."/>
            <person name="Qadri F."/>
            <person name="Myers L.L."/>
            <person name="Chung G.-T."/>
            <person name="Escheverria P."/>
            <person name="Fraser C.M."/>
            <person name="Sadzewicz L."/>
            <person name="Shefchek K.A."/>
            <person name="Tallon L."/>
            <person name="Das S.P."/>
            <person name="Daugherty S."/>
            <person name="Mongodin E.F."/>
        </authorList>
    </citation>
    <scope>NUCLEOTIDE SEQUENCE [LARGE SCALE GENOMIC DNA]</scope>
    <source>
        <strain evidence="2">3998T(B)3</strain>
    </source>
</reference>
<sequence length="39" mass="4702">MSYEIAKALAEQEYDKFYVRQLQSYKLNFDKLLKGMSHD</sequence>
<evidence type="ECO:0000313" key="2">
    <source>
        <dbReference type="Proteomes" id="UP000020773"/>
    </source>
</evidence>
<protein>
    <submittedName>
        <fullName evidence="1">Uncharacterized protein</fullName>
    </submittedName>
</protein>
<dbReference type="Proteomes" id="UP000020773">
    <property type="component" value="Unassembled WGS sequence"/>
</dbReference>
<dbReference type="PATRIC" id="fig|1339316.3.peg.4488"/>
<organism evidence="1 2">
    <name type="scientific">Bacteroides fragilis str. 3998T(B)3</name>
    <dbReference type="NCBI Taxonomy" id="1339316"/>
    <lineage>
        <taxon>Bacteria</taxon>
        <taxon>Pseudomonadati</taxon>
        <taxon>Bacteroidota</taxon>
        <taxon>Bacteroidia</taxon>
        <taxon>Bacteroidales</taxon>
        <taxon>Bacteroidaceae</taxon>
        <taxon>Bacteroides</taxon>
    </lineage>
</organism>
<accession>A0A015U1I0</accession>
<proteinExistence type="predicted"/>
<dbReference type="AlphaFoldDB" id="A0A015U1I0"/>
<dbReference type="EMBL" id="JGDB01000278">
    <property type="protein sequence ID" value="EXY88602.1"/>
    <property type="molecule type" value="Genomic_DNA"/>
</dbReference>
<name>A0A015U1I0_BACFG</name>
<gene>
    <name evidence="1" type="ORF">M125_4725</name>
</gene>
<evidence type="ECO:0000313" key="1">
    <source>
        <dbReference type="EMBL" id="EXY88602.1"/>
    </source>
</evidence>
<comment type="caution">
    <text evidence="1">The sequence shown here is derived from an EMBL/GenBank/DDBJ whole genome shotgun (WGS) entry which is preliminary data.</text>
</comment>